<evidence type="ECO:0000313" key="2">
    <source>
        <dbReference type="Proteomes" id="UP001529510"/>
    </source>
</evidence>
<proteinExistence type="predicted"/>
<organism evidence="1 2">
    <name type="scientific">Cirrhinus mrigala</name>
    <name type="common">Mrigala</name>
    <dbReference type="NCBI Taxonomy" id="683832"/>
    <lineage>
        <taxon>Eukaryota</taxon>
        <taxon>Metazoa</taxon>
        <taxon>Chordata</taxon>
        <taxon>Craniata</taxon>
        <taxon>Vertebrata</taxon>
        <taxon>Euteleostomi</taxon>
        <taxon>Actinopterygii</taxon>
        <taxon>Neopterygii</taxon>
        <taxon>Teleostei</taxon>
        <taxon>Ostariophysi</taxon>
        <taxon>Cypriniformes</taxon>
        <taxon>Cyprinidae</taxon>
        <taxon>Labeoninae</taxon>
        <taxon>Labeonini</taxon>
        <taxon>Cirrhinus</taxon>
    </lineage>
</organism>
<reference evidence="1 2" key="1">
    <citation type="submission" date="2024-05" db="EMBL/GenBank/DDBJ databases">
        <title>Genome sequencing and assembly of Indian major carp, Cirrhinus mrigala (Hamilton, 1822).</title>
        <authorList>
            <person name="Mohindra V."/>
            <person name="Chowdhury L.M."/>
            <person name="Lal K."/>
            <person name="Jena J.K."/>
        </authorList>
    </citation>
    <scope>NUCLEOTIDE SEQUENCE [LARGE SCALE GENOMIC DNA]</scope>
    <source>
        <strain evidence="1">CM1030</strain>
        <tissue evidence="1">Blood</tissue>
    </source>
</reference>
<sequence length="51" mass="5396">GWAQSGTRIPICGPVHLASGWDTVDLTGFSQAVVDIITQARAPSIRQAYAL</sequence>
<accession>A0ABD0PKH4</accession>
<feature type="non-terminal residue" evidence="1">
    <location>
        <position position="1"/>
    </location>
</feature>
<evidence type="ECO:0000313" key="1">
    <source>
        <dbReference type="EMBL" id="KAL0173748.1"/>
    </source>
</evidence>
<dbReference type="AlphaFoldDB" id="A0ABD0PKH4"/>
<dbReference type="Proteomes" id="UP001529510">
    <property type="component" value="Unassembled WGS sequence"/>
</dbReference>
<protein>
    <submittedName>
        <fullName evidence="1">Uncharacterized protein</fullName>
    </submittedName>
</protein>
<comment type="caution">
    <text evidence="1">The sequence shown here is derived from an EMBL/GenBank/DDBJ whole genome shotgun (WGS) entry which is preliminary data.</text>
</comment>
<name>A0ABD0PKH4_CIRMR</name>
<gene>
    <name evidence="1" type="ORF">M9458_029716</name>
</gene>
<keyword evidence="2" id="KW-1185">Reference proteome</keyword>
<dbReference type="EMBL" id="JAMKFB020000015">
    <property type="protein sequence ID" value="KAL0173748.1"/>
    <property type="molecule type" value="Genomic_DNA"/>
</dbReference>
<feature type="non-terminal residue" evidence="1">
    <location>
        <position position="51"/>
    </location>
</feature>